<organism evidence="2 3">
    <name type="scientific">Operophtera brumata</name>
    <name type="common">Winter moth</name>
    <name type="synonym">Phalaena brumata</name>
    <dbReference type="NCBI Taxonomy" id="104452"/>
    <lineage>
        <taxon>Eukaryota</taxon>
        <taxon>Metazoa</taxon>
        <taxon>Ecdysozoa</taxon>
        <taxon>Arthropoda</taxon>
        <taxon>Hexapoda</taxon>
        <taxon>Insecta</taxon>
        <taxon>Pterygota</taxon>
        <taxon>Neoptera</taxon>
        <taxon>Endopterygota</taxon>
        <taxon>Lepidoptera</taxon>
        <taxon>Glossata</taxon>
        <taxon>Ditrysia</taxon>
        <taxon>Geometroidea</taxon>
        <taxon>Geometridae</taxon>
        <taxon>Larentiinae</taxon>
        <taxon>Operophtera</taxon>
    </lineage>
</organism>
<name>A0A0L7KZI5_OPEBR</name>
<sequence length="157" mass="17084">MEAPDASGFVNITWPSKNVPHGVLVEESRLDIKLRHESGYGLRRAERSPPPPPAQAQTTTAMAYGECPEQAIPAPMAGDAHRETINQQIAERMRALDCLGIDSQCSSARSGDAHRDTISQQITERMRAFDCLGIDSQCSSARSVGRRASQDHQPADS</sequence>
<evidence type="ECO:0000313" key="3">
    <source>
        <dbReference type="Proteomes" id="UP000037510"/>
    </source>
</evidence>
<dbReference type="EMBL" id="JTDY01004182">
    <property type="protein sequence ID" value="KOB68491.1"/>
    <property type="molecule type" value="Genomic_DNA"/>
</dbReference>
<keyword evidence="3" id="KW-1185">Reference proteome</keyword>
<evidence type="ECO:0000313" key="2">
    <source>
        <dbReference type="EMBL" id="KOB68491.1"/>
    </source>
</evidence>
<feature type="region of interest" description="Disordered" evidence="1">
    <location>
        <begin position="41"/>
        <end position="60"/>
    </location>
</feature>
<dbReference type="AlphaFoldDB" id="A0A0L7KZI5"/>
<dbReference type="Proteomes" id="UP000037510">
    <property type="component" value="Unassembled WGS sequence"/>
</dbReference>
<gene>
    <name evidence="2" type="ORF">OBRU01_18207</name>
</gene>
<evidence type="ECO:0000256" key="1">
    <source>
        <dbReference type="SAM" id="MobiDB-lite"/>
    </source>
</evidence>
<protein>
    <submittedName>
        <fullName evidence="2">UPF0193 protein EVG1-like protein</fullName>
    </submittedName>
</protein>
<proteinExistence type="predicted"/>
<accession>A0A0L7KZI5</accession>
<comment type="caution">
    <text evidence="2">The sequence shown here is derived from an EMBL/GenBank/DDBJ whole genome shotgun (WGS) entry which is preliminary data.</text>
</comment>
<reference evidence="2 3" key="1">
    <citation type="journal article" date="2015" name="Genome Biol. Evol.">
        <title>The genome of winter moth (Operophtera brumata) provides a genomic perspective on sexual dimorphism and phenology.</title>
        <authorList>
            <person name="Derks M.F."/>
            <person name="Smit S."/>
            <person name="Salis L."/>
            <person name="Schijlen E."/>
            <person name="Bossers A."/>
            <person name="Mateman C."/>
            <person name="Pijl A.S."/>
            <person name="de Ridder D."/>
            <person name="Groenen M.A."/>
            <person name="Visser M.E."/>
            <person name="Megens H.J."/>
        </authorList>
    </citation>
    <scope>NUCLEOTIDE SEQUENCE [LARGE SCALE GENOMIC DNA]</scope>
    <source>
        <strain evidence="2">WM2013NL</strain>
        <tissue evidence="2">Head and thorax</tissue>
    </source>
</reference>